<dbReference type="Proteomes" id="UP000811619">
    <property type="component" value="Unassembled WGS sequence"/>
</dbReference>
<comment type="caution">
    <text evidence="2">The sequence shown here is derived from an EMBL/GenBank/DDBJ whole genome shotgun (WGS) entry which is preliminary data.</text>
</comment>
<feature type="region of interest" description="Disordered" evidence="1">
    <location>
        <begin position="1"/>
        <end position="45"/>
    </location>
</feature>
<keyword evidence="3" id="KW-1185">Reference proteome</keyword>
<protein>
    <submittedName>
        <fullName evidence="2">Uncharacterized protein</fullName>
    </submittedName>
</protein>
<sequence>MHQHQHQHQHHDPQFLSPVHAPRSTLHDPRSTTHHGTPRHVELSPRRLLIHVDVSDVVSAGLDNDDAAHVEPQIPSALGDATAAFGSTARPP</sequence>
<accession>A0A8K0NG43</accession>
<proteinExistence type="predicted"/>
<dbReference type="EMBL" id="SRPY01000876">
    <property type="protein sequence ID" value="KAG5916649.1"/>
    <property type="molecule type" value="Genomic_DNA"/>
</dbReference>
<name>A0A8K0NG43_9HYPO</name>
<reference evidence="2" key="1">
    <citation type="journal article" date="2020" name="bioRxiv">
        <title>Whole genome comparisons of ergot fungi reveals the divergence and evolution of species within the genus Claviceps are the result of varying mechanisms driving genome evolution and host range expansion.</title>
        <authorList>
            <person name="Wyka S.A."/>
            <person name="Mondo S.J."/>
            <person name="Liu M."/>
            <person name="Dettman J."/>
            <person name="Nalam V."/>
            <person name="Broders K.D."/>
        </authorList>
    </citation>
    <scope>NUCLEOTIDE SEQUENCE</scope>
    <source>
        <strain evidence="2">CCC 489</strain>
    </source>
</reference>
<organism evidence="2 3">
    <name type="scientific">Claviceps africana</name>
    <dbReference type="NCBI Taxonomy" id="83212"/>
    <lineage>
        <taxon>Eukaryota</taxon>
        <taxon>Fungi</taxon>
        <taxon>Dikarya</taxon>
        <taxon>Ascomycota</taxon>
        <taxon>Pezizomycotina</taxon>
        <taxon>Sordariomycetes</taxon>
        <taxon>Hypocreomycetidae</taxon>
        <taxon>Hypocreales</taxon>
        <taxon>Clavicipitaceae</taxon>
        <taxon>Claviceps</taxon>
    </lineage>
</organism>
<dbReference type="AlphaFoldDB" id="A0A8K0NG43"/>
<evidence type="ECO:0000256" key="1">
    <source>
        <dbReference type="SAM" id="MobiDB-lite"/>
    </source>
</evidence>
<evidence type="ECO:0000313" key="2">
    <source>
        <dbReference type="EMBL" id="KAG5916649.1"/>
    </source>
</evidence>
<gene>
    <name evidence="2" type="ORF">E4U42_007564</name>
</gene>
<evidence type="ECO:0000313" key="3">
    <source>
        <dbReference type="Proteomes" id="UP000811619"/>
    </source>
</evidence>